<keyword evidence="3" id="KW-1185">Reference proteome</keyword>
<reference evidence="2 3" key="1">
    <citation type="submission" date="2012-09" db="EMBL/GenBank/DDBJ databases">
        <title>The Genome Sequence of Alloiococcus otitis ATCC 51267.</title>
        <authorList>
            <consortium name="The Broad Institute Genome Sequencing Platform"/>
            <person name="Earl A."/>
            <person name="Ward D."/>
            <person name="Feldgarden M."/>
            <person name="Gevers D."/>
            <person name="Huys G."/>
            <person name="Walker B."/>
            <person name="Young S.K."/>
            <person name="Zeng Q."/>
            <person name="Gargeya S."/>
            <person name="Fitzgerald M."/>
            <person name="Haas B."/>
            <person name="Abouelleil A."/>
            <person name="Alvarado L."/>
            <person name="Arachchi H.M."/>
            <person name="Berlin A.M."/>
            <person name="Chapman S.B."/>
            <person name="Goldberg J."/>
            <person name="Griggs A."/>
            <person name="Gujja S."/>
            <person name="Hansen M."/>
            <person name="Howarth C."/>
            <person name="Imamovic A."/>
            <person name="Larimer J."/>
            <person name="McCowen C."/>
            <person name="Montmayeur A."/>
            <person name="Murphy C."/>
            <person name="Neiman D."/>
            <person name="Pearson M."/>
            <person name="Priest M."/>
            <person name="Roberts A."/>
            <person name="Saif S."/>
            <person name="Shea T."/>
            <person name="Sisk P."/>
            <person name="Sykes S."/>
            <person name="Wortman J."/>
            <person name="Nusbaum C."/>
            <person name="Birren B."/>
        </authorList>
    </citation>
    <scope>NUCLEOTIDE SEQUENCE [LARGE SCALE GENOMIC DNA]</scope>
    <source>
        <strain evidence="2 3">ATCC 51267</strain>
    </source>
</reference>
<dbReference type="Pfam" id="PF10112">
    <property type="entry name" value="Halogen_Hydrol"/>
    <property type="match status" value="1"/>
</dbReference>
<dbReference type="AlphaFoldDB" id="K9EZ00"/>
<feature type="transmembrane region" description="Helical" evidence="1">
    <location>
        <begin position="32"/>
        <end position="49"/>
    </location>
</feature>
<gene>
    <name evidence="2" type="ORF">HMPREF9698_00123</name>
</gene>
<keyword evidence="1" id="KW-1133">Transmembrane helix</keyword>
<keyword evidence="1" id="KW-0812">Transmembrane</keyword>
<evidence type="ECO:0000313" key="2">
    <source>
        <dbReference type="EMBL" id="EKU94395.1"/>
    </source>
</evidence>
<dbReference type="RefSeq" id="WP_003776280.1">
    <property type="nucleotide sequence ID" value="NZ_JH992957.1"/>
</dbReference>
<evidence type="ECO:0000313" key="3">
    <source>
        <dbReference type="Proteomes" id="UP000009875"/>
    </source>
</evidence>
<dbReference type="HOGENOM" id="CLU_096049_0_0_9"/>
<organism evidence="2 3">
    <name type="scientific">Alloiococcus otitis ATCC 51267</name>
    <dbReference type="NCBI Taxonomy" id="883081"/>
    <lineage>
        <taxon>Bacteria</taxon>
        <taxon>Bacillati</taxon>
        <taxon>Bacillota</taxon>
        <taxon>Bacilli</taxon>
        <taxon>Lactobacillales</taxon>
        <taxon>Carnobacteriaceae</taxon>
        <taxon>Alloiococcus</taxon>
    </lineage>
</organism>
<keyword evidence="1" id="KW-0472">Membrane</keyword>
<dbReference type="InterPro" id="IPR018770">
    <property type="entry name" value="ChloroindolylP_hydrolase"/>
</dbReference>
<protein>
    <recommendedName>
        <fullName evidence="4">5-bromo-4-chloroindolyl phosphate hydrolysis protein</fullName>
    </recommendedName>
</protein>
<evidence type="ECO:0008006" key="4">
    <source>
        <dbReference type="Google" id="ProtNLM"/>
    </source>
</evidence>
<dbReference type="eggNOG" id="COG4915">
    <property type="taxonomic scope" value="Bacteria"/>
</dbReference>
<evidence type="ECO:0000256" key="1">
    <source>
        <dbReference type="SAM" id="Phobius"/>
    </source>
</evidence>
<proteinExistence type="predicted"/>
<dbReference type="STRING" id="883081.HMPREF9698_00123"/>
<comment type="caution">
    <text evidence="2">The sequence shown here is derived from an EMBL/GenBank/DDBJ whole genome shotgun (WGS) entry which is preliminary data.</text>
</comment>
<accession>K9EZ00</accession>
<dbReference type="Proteomes" id="UP000009875">
    <property type="component" value="Unassembled WGS sequence"/>
</dbReference>
<dbReference type="EMBL" id="AGXA01000002">
    <property type="protein sequence ID" value="EKU94395.1"/>
    <property type="molecule type" value="Genomic_DNA"/>
</dbReference>
<name>K9EZ00_9LACT</name>
<sequence>MTRSQKFLSYFLTGLAFSLVLGAALDDEFNSLLALIIAVLAACGAYFLIKKSFQKDSQSPQVPKLSKDKENFYRSKGLSSDDIKFFRQTMQTSKKHILAIEKQIKSSSKLSAIEKRHNTIEITKSLFKDIVIEPDRLHQVDQFLYIHLPSLDDMTRKFVKIEGHTAKSKATFDILTKSSETIEDLCQEITQDYLDFRQADLSSIQASIDITEDSLDDHDQTFQNWKSIHDTEI</sequence>